<dbReference type="InterPro" id="IPR011856">
    <property type="entry name" value="tRNA_endonuc-like_dom_sf"/>
</dbReference>
<evidence type="ECO:0000256" key="2">
    <source>
        <dbReference type="HAMAP-Rule" id="MF_00048"/>
    </source>
</evidence>
<evidence type="ECO:0000256" key="1">
    <source>
        <dbReference type="ARBA" id="ARBA00006738"/>
    </source>
</evidence>
<keyword evidence="4" id="KW-1185">Reference proteome</keyword>
<dbReference type="PANTHER" id="PTHR34039">
    <property type="entry name" value="UPF0102 PROTEIN YRAN"/>
    <property type="match status" value="1"/>
</dbReference>
<comment type="similarity">
    <text evidence="1 2">Belongs to the UPF0102 family.</text>
</comment>
<dbReference type="Pfam" id="PF02021">
    <property type="entry name" value="UPF0102"/>
    <property type="match status" value="1"/>
</dbReference>
<comment type="caution">
    <text evidence="3">The sequence shown here is derived from an EMBL/GenBank/DDBJ whole genome shotgun (WGS) entry which is preliminary data.</text>
</comment>
<reference evidence="3 4" key="1">
    <citation type="submission" date="2023-08" db="EMBL/GenBank/DDBJ databases">
        <authorList>
            <person name="Park J.-S."/>
        </authorList>
    </citation>
    <scope>NUCLEOTIDE SEQUENCE [LARGE SCALE GENOMIC DNA]</scope>
    <source>
        <strain evidence="3 4">2205BS29-5</strain>
    </source>
</reference>
<accession>A0ABT9J971</accession>
<gene>
    <name evidence="3" type="ORF">Q5Y72_04545</name>
</gene>
<organism evidence="3 4">
    <name type="scientific">Paracoccus spongiarum</name>
    <dbReference type="NCBI Taxonomy" id="3064387"/>
    <lineage>
        <taxon>Bacteria</taxon>
        <taxon>Pseudomonadati</taxon>
        <taxon>Pseudomonadota</taxon>
        <taxon>Alphaproteobacteria</taxon>
        <taxon>Rhodobacterales</taxon>
        <taxon>Paracoccaceae</taxon>
        <taxon>Paracoccus</taxon>
    </lineage>
</organism>
<evidence type="ECO:0000313" key="3">
    <source>
        <dbReference type="EMBL" id="MDP5306356.1"/>
    </source>
</evidence>
<dbReference type="HAMAP" id="MF_00048">
    <property type="entry name" value="UPF0102"/>
    <property type="match status" value="1"/>
</dbReference>
<dbReference type="SUPFAM" id="SSF52980">
    <property type="entry name" value="Restriction endonuclease-like"/>
    <property type="match status" value="1"/>
</dbReference>
<dbReference type="RefSeq" id="WP_305962362.1">
    <property type="nucleotide sequence ID" value="NZ_JAVAMQ010000003.1"/>
</dbReference>
<dbReference type="InterPro" id="IPR011335">
    <property type="entry name" value="Restrct_endonuc-II-like"/>
</dbReference>
<dbReference type="PANTHER" id="PTHR34039:SF1">
    <property type="entry name" value="UPF0102 PROTEIN YRAN"/>
    <property type="match status" value="1"/>
</dbReference>
<evidence type="ECO:0000313" key="4">
    <source>
        <dbReference type="Proteomes" id="UP001224997"/>
    </source>
</evidence>
<name>A0ABT9J971_9RHOB</name>
<proteinExistence type="inferred from homology"/>
<dbReference type="Gene3D" id="3.40.1350.10">
    <property type="match status" value="1"/>
</dbReference>
<protein>
    <recommendedName>
        <fullName evidence="2">UPF0102 protein Q5Y72_04545</fullName>
    </recommendedName>
</protein>
<dbReference type="EMBL" id="JAVAMQ010000003">
    <property type="protein sequence ID" value="MDP5306356.1"/>
    <property type="molecule type" value="Genomic_DNA"/>
</dbReference>
<sequence length="131" mass="13804">MPASGAHAGSARSARGRVAHLSGALAEDTVARHLQGRGFAIIARRWRGAAGEVDLICRDGECVVFVEVKQAASLSQAAWRLGRRQMDRLCAAACEYCGSLPSGLATEMRFDVALVDGSGRVDLVCNAFAEA</sequence>
<dbReference type="Proteomes" id="UP001224997">
    <property type="component" value="Unassembled WGS sequence"/>
</dbReference>
<dbReference type="InterPro" id="IPR003509">
    <property type="entry name" value="UPF0102_YraN-like"/>
</dbReference>